<evidence type="ECO:0000313" key="10">
    <source>
        <dbReference type="Proteomes" id="UP000321408"/>
    </source>
</evidence>
<gene>
    <name evidence="7" type="primary">rps4e</name>
    <name evidence="9" type="ORF">DSAG12_01179</name>
</gene>
<feature type="domain" description="Small ribosomal subunit protein eS4 central region" evidence="8">
    <location>
        <begin position="99"/>
        <end position="175"/>
    </location>
</feature>
<evidence type="ECO:0000256" key="7">
    <source>
        <dbReference type="HAMAP-Rule" id="MF_00485"/>
    </source>
</evidence>
<dbReference type="NCBIfam" id="NF003312">
    <property type="entry name" value="PRK04313.1"/>
    <property type="match status" value="1"/>
</dbReference>
<dbReference type="Gene3D" id="3.10.290.10">
    <property type="entry name" value="RNA-binding S4 domain"/>
    <property type="match status" value="1"/>
</dbReference>
<proteinExistence type="inferred from homology"/>
<dbReference type="GO" id="GO:0022627">
    <property type="term" value="C:cytosolic small ribosomal subunit"/>
    <property type="evidence" value="ECO:0007669"/>
    <property type="project" value="TreeGrafter"/>
</dbReference>
<evidence type="ECO:0000256" key="2">
    <source>
        <dbReference type="ARBA" id="ARBA00022730"/>
    </source>
</evidence>
<dbReference type="PANTHER" id="PTHR11581">
    <property type="entry name" value="30S/40S RIBOSOMAL PROTEIN S4"/>
    <property type="match status" value="1"/>
</dbReference>
<comment type="similarity">
    <text evidence="1 7">Belongs to the eukaryotic ribosomal protein eS4 family.</text>
</comment>
<dbReference type="GO" id="GO:0003735">
    <property type="term" value="F:structural constituent of ribosome"/>
    <property type="evidence" value="ECO:0007669"/>
    <property type="project" value="InterPro"/>
</dbReference>
<protein>
    <recommendedName>
        <fullName evidence="6 7">Small ribosomal subunit protein eS4</fullName>
    </recommendedName>
</protein>
<dbReference type="RefSeq" id="WP_147662266.1">
    <property type="nucleotide sequence ID" value="NZ_CP042905.2"/>
</dbReference>
<dbReference type="Gene3D" id="2.30.30.30">
    <property type="match status" value="1"/>
</dbReference>
<dbReference type="AlphaFoldDB" id="A0A5B9D894"/>
<dbReference type="EMBL" id="CP042905">
    <property type="protein sequence ID" value="QEE15354.1"/>
    <property type="molecule type" value="Genomic_DNA"/>
</dbReference>
<sequence length="247" mass="27846">MGSKGNKRHQKRLATPGHLQIRRKDRTAGKFFFKIKGGPHPKDFCLPLGHVLRDLLNITDNSKETKFIMNKKGVVIDGIPRKDLNFPIGLMDVIELPEINKAYRILASKNHGLMVSEITKDESKFKLCRINNITTVKGGIQQLNLHDGRNILIKKGEKKYKTRGTLKISIPSQEIMEYFEFKENVQGMIYRGTHTGVSGLISKLTKRFGVNASLAQITTSSGEINTSYDYVFVIGSKDTVIDLPMEK</sequence>
<keyword evidence="3 7" id="KW-0694">RNA-binding</keyword>
<dbReference type="KEGG" id="psyt:DSAG12_01179"/>
<evidence type="ECO:0000256" key="5">
    <source>
        <dbReference type="ARBA" id="ARBA00023274"/>
    </source>
</evidence>
<dbReference type="HAMAP" id="MF_00485">
    <property type="entry name" value="Ribosomal_eS4"/>
    <property type="match status" value="1"/>
</dbReference>
<evidence type="ECO:0000256" key="3">
    <source>
        <dbReference type="ARBA" id="ARBA00022884"/>
    </source>
</evidence>
<reference evidence="9 10" key="1">
    <citation type="journal article" date="2020" name="Nature">
        <title>Isolation of an archaeon at the prokaryote-eukaryote interface.</title>
        <authorList>
            <person name="Imachi H."/>
            <person name="Nobu M.K."/>
            <person name="Nakahara N."/>
            <person name="Morono Y."/>
            <person name="Ogawara M."/>
            <person name="Takaki Y."/>
            <person name="Takano Y."/>
            <person name="Uematsu K."/>
            <person name="Ikuta T."/>
            <person name="Ito M."/>
            <person name="Matsui Y."/>
            <person name="Miyazaki M."/>
            <person name="Murata K."/>
            <person name="Saito Y."/>
            <person name="Sakai S."/>
            <person name="Song C."/>
            <person name="Tasumi E."/>
            <person name="Yamanaka Y."/>
            <person name="Yamaguchi T."/>
            <person name="Kamagata Y."/>
            <person name="Tamaki H."/>
            <person name="Takai K."/>
        </authorList>
    </citation>
    <scope>NUCLEOTIDE SEQUENCE [LARGE SCALE GENOMIC DNA]</scope>
    <source>
        <strain evidence="9 10">MK-D1</strain>
    </source>
</reference>
<evidence type="ECO:0000256" key="6">
    <source>
        <dbReference type="ARBA" id="ARBA00035272"/>
    </source>
</evidence>
<dbReference type="InterPro" id="IPR013845">
    <property type="entry name" value="Ribosomal_eS4_central_region"/>
</dbReference>
<dbReference type="OrthoDB" id="372073at2157"/>
<reference evidence="9 10" key="2">
    <citation type="journal article" date="2024" name="Int. J. Syst. Evol. Microbiol.">
        <title>Promethearchaeum syntrophicum gen. nov., sp. nov., an anaerobic, obligately syntrophic archaeon, the first isolate of the lineage 'Asgard' archaea, and proposal of the new archaeal phylum Promethearchaeota phyl. nov. and kingdom Promethearchaeati regn. nov.</title>
        <authorList>
            <person name="Imachi H."/>
            <person name="Nobu M.K."/>
            <person name="Kato S."/>
            <person name="Takaki Y."/>
            <person name="Miyazaki M."/>
            <person name="Miyata M."/>
            <person name="Ogawara M."/>
            <person name="Saito Y."/>
            <person name="Sakai S."/>
            <person name="Tahara Y.O."/>
            <person name="Takano Y."/>
            <person name="Tasumi E."/>
            <person name="Uematsu K."/>
            <person name="Yoshimura T."/>
            <person name="Itoh T."/>
            <person name="Ohkuma M."/>
            <person name="Takai K."/>
        </authorList>
    </citation>
    <scope>NUCLEOTIDE SEQUENCE [LARGE SCALE GENOMIC DNA]</scope>
    <source>
        <strain evidence="9 10">MK-D1</strain>
    </source>
</reference>
<evidence type="ECO:0000256" key="4">
    <source>
        <dbReference type="ARBA" id="ARBA00022980"/>
    </source>
</evidence>
<dbReference type="Proteomes" id="UP000321408">
    <property type="component" value="Chromosome"/>
</dbReference>
<organism evidence="9 10">
    <name type="scientific">Promethearchaeum syntrophicum</name>
    <dbReference type="NCBI Taxonomy" id="2594042"/>
    <lineage>
        <taxon>Archaea</taxon>
        <taxon>Promethearchaeati</taxon>
        <taxon>Promethearchaeota</taxon>
        <taxon>Promethearchaeia</taxon>
        <taxon>Promethearchaeales</taxon>
        <taxon>Promethearchaeaceae</taxon>
        <taxon>Promethearchaeum</taxon>
    </lineage>
</organism>
<dbReference type="GeneID" id="41329175"/>
<keyword evidence="5 7" id="KW-0687">Ribonucleoprotein</keyword>
<dbReference type="InterPro" id="IPR014722">
    <property type="entry name" value="Rib_uL2_dom2"/>
</dbReference>
<dbReference type="PIRSF" id="PIRSF002116">
    <property type="entry name" value="Ribosomal_S4"/>
    <property type="match status" value="1"/>
</dbReference>
<dbReference type="PANTHER" id="PTHR11581:SF0">
    <property type="entry name" value="SMALL RIBOSOMAL SUBUNIT PROTEIN ES4"/>
    <property type="match status" value="1"/>
</dbReference>
<name>A0A5B9D894_9ARCH</name>
<dbReference type="GO" id="GO:0006412">
    <property type="term" value="P:translation"/>
    <property type="evidence" value="ECO:0007669"/>
    <property type="project" value="UniProtKB-UniRule"/>
</dbReference>
<dbReference type="Gene3D" id="2.40.50.740">
    <property type="match status" value="1"/>
</dbReference>
<evidence type="ECO:0000256" key="1">
    <source>
        <dbReference type="ARBA" id="ARBA00007500"/>
    </source>
</evidence>
<keyword evidence="4 7" id="KW-0689">Ribosomal protein</keyword>
<dbReference type="InterPro" id="IPR038237">
    <property type="entry name" value="Ribosomal_eS4_central_sf"/>
</dbReference>
<dbReference type="InterPro" id="IPR000876">
    <property type="entry name" value="Ribosomal_eS4"/>
</dbReference>
<evidence type="ECO:0000313" key="9">
    <source>
        <dbReference type="EMBL" id="QEE15354.1"/>
    </source>
</evidence>
<keyword evidence="2" id="KW-0699">rRNA-binding</keyword>
<accession>A0A5B9D894</accession>
<evidence type="ECO:0000259" key="8">
    <source>
        <dbReference type="Pfam" id="PF00900"/>
    </source>
</evidence>
<dbReference type="Pfam" id="PF00900">
    <property type="entry name" value="Ribosomal_S4e"/>
    <property type="match status" value="1"/>
</dbReference>
<dbReference type="InterPro" id="IPR036986">
    <property type="entry name" value="S4_RNA-bd_sf"/>
</dbReference>
<dbReference type="GO" id="GO:0019843">
    <property type="term" value="F:rRNA binding"/>
    <property type="evidence" value="ECO:0007669"/>
    <property type="project" value="UniProtKB-KW"/>
</dbReference>
<keyword evidence="10" id="KW-1185">Reference proteome</keyword>